<gene>
    <name evidence="2" type="ORF">QR685DRAFT_38960</name>
</gene>
<evidence type="ECO:0000313" key="2">
    <source>
        <dbReference type="EMBL" id="KAL0475210.1"/>
    </source>
</evidence>
<comment type="caution">
    <text evidence="2">The sequence shown here is derived from an EMBL/GenBank/DDBJ whole genome shotgun (WGS) entry which is preliminary data.</text>
</comment>
<keyword evidence="1" id="KW-1133">Transmembrane helix</keyword>
<keyword evidence="3" id="KW-1185">Reference proteome</keyword>
<reference evidence="2 3" key="1">
    <citation type="submission" date="2023-09" db="EMBL/GenBank/DDBJ databases">
        <title>Multi-omics analysis of a traditional fermented food reveals byproduct-associated fungal strains for waste-to-food upcycling.</title>
        <authorList>
            <consortium name="Lawrence Berkeley National Laboratory"/>
            <person name="Rekdal V.M."/>
            <person name="Villalobos-Escobedo J.M."/>
            <person name="Rodriguez-Valeron N."/>
            <person name="Garcia M.O."/>
            <person name="Vasquez D.P."/>
            <person name="Damayanti I."/>
            <person name="Sorensen P.M."/>
            <person name="Baidoo E.E."/>
            <person name="De Carvalho A.C."/>
            <person name="Riley R."/>
            <person name="Lipzen A."/>
            <person name="He G."/>
            <person name="Yan M."/>
            <person name="Haridas S."/>
            <person name="Daum C."/>
            <person name="Yoshinaga Y."/>
            <person name="Ng V."/>
            <person name="Grigoriev I.V."/>
            <person name="Munk R."/>
            <person name="Nuraida L."/>
            <person name="Wijaya C.H."/>
            <person name="Morales P.-C."/>
            <person name="Keasling J.D."/>
        </authorList>
    </citation>
    <scope>NUCLEOTIDE SEQUENCE [LARGE SCALE GENOMIC DNA]</scope>
    <source>
        <strain evidence="2 3">FGSC 2613</strain>
    </source>
</reference>
<proteinExistence type="predicted"/>
<evidence type="ECO:0000313" key="3">
    <source>
        <dbReference type="Proteomes" id="UP001451303"/>
    </source>
</evidence>
<organism evidence="2 3">
    <name type="scientific">Neurospora intermedia</name>
    <dbReference type="NCBI Taxonomy" id="5142"/>
    <lineage>
        <taxon>Eukaryota</taxon>
        <taxon>Fungi</taxon>
        <taxon>Dikarya</taxon>
        <taxon>Ascomycota</taxon>
        <taxon>Pezizomycotina</taxon>
        <taxon>Sordariomycetes</taxon>
        <taxon>Sordariomycetidae</taxon>
        <taxon>Sordariales</taxon>
        <taxon>Sordariaceae</taxon>
        <taxon>Neurospora</taxon>
    </lineage>
</organism>
<feature type="transmembrane region" description="Helical" evidence="1">
    <location>
        <begin position="137"/>
        <end position="160"/>
    </location>
</feature>
<dbReference type="EMBL" id="JAVLET010000001">
    <property type="protein sequence ID" value="KAL0475210.1"/>
    <property type="molecule type" value="Genomic_DNA"/>
</dbReference>
<keyword evidence="1" id="KW-0812">Transmembrane</keyword>
<accession>A0ABR3DRA5</accession>
<dbReference type="Proteomes" id="UP001451303">
    <property type="component" value="Unassembled WGS sequence"/>
</dbReference>
<name>A0ABR3DRA5_NEUIN</name>
<sequence length="195" mass="22387">MEWKRMAVPGQHHRPMHLLYTARRITCDRLLLFVLRHLYQLLPLFMARTDLRFMAAVQFDSWSNLSCSYLTADLTNGMPSIPDFWGAEVGDLGLSMGRGSKCRRNCSSGHEIRPDQDGPFMAKVSFESCRCEITISIFPVGIPFPIVLFSFIVMHDFLLVCHFSRIGSRLWGGIRGRSVTPFCESHKHQSLISWY</sequence>
<keyword evidence="1" id="KW-0472">Membrane</keyword>
<protein>
    <submittedName>
        <fullName evidence="2">Uncharacterized protein</fullName>
    </submittedName>
</protein>
<evidence type="ECO:0000256" key="1">
    <source>
        <dbReference type="SAM" id="Phobius"/>
    </source>
</evidence>